<accession>A0ABY8G0R1</accession>
<proteinExistence type="predicted"/>
<dbReference type="RefSeq" id="WP_278013572.1">
    <property type="nucleotide sequence ID" value="NZ_CP121208.1"/>
</dbReference>
<name>A0ABY8G0R1_9ACTO</name>
<feature type="region of interest" description="Disordered" evidence="1">
    <location>
        <begin position="1"/>
        <end position="23"/>
    </location>
</feature>
<organism evidence="2 3">
    <name type="scientific">Arcanobacterium canis</name>
    <dbReference type="NCBI Taxonomy" id="999183"/>
    <lineage>
        <taxon>Bacteria</taxon>
        <taxon>Bacillati</taxon>
        <taxon>Actinomycetota</taxon>
        <taxon>Actinomycetes</taxon>
        <taxon>Actinomycetales</taxon>
        <taxon>Actinomycetaceae</taxon>
        <taxon>Arcanobacterium</taxon>
    </lineage>
</organism>
<evidence type="ECO:0000313" key="3">
    <source>
        <dbReference type="Proteomes" id="UP001215216"/>
    </source>
</evidence>
<reference evidence="2 3" key="1">
    <citation type="submission" date="2023-03" db="EMBL/GenBank/DDBJ databases">
        <title>Complete genome of Arcanobacterium canis strain DSM 25104 isolated in 2010 from a canine otitis externa in Germany.</title>
        <authorList>
            <person name="Borowiak M."/>
            <person name="Kreitlow A."/>
            <person name="Malorny B."/>
            <person name="Laemmler C."/>
            <person name="Prenger-Berninghoff E."/>
            <person name="Ploetz M."/>
            <person name="Abdulmawjood A."/>
        </authorList>
    </citation>
    <scope>NUCLEOTIDE SEQUENCE [LARGE SCALE GENOMIC DNA]</scope>
    <source>
        <strain evidence="2 3">DSM 25104</strain>
    </source>
</reference>
<gene>
    <name evidence="2" type="ORF">P7079_04200</name>
</gene>
<dbReference type="EMBL" id="CP121208">
    <property type="protein sequence ID" value="WFM84177.1"/>
    <property type="molecule type" value="Genomic_DNA"/>
</dbReference>
<sequence length="78" mass="9016">MRRVFSWNTQKRRQGRAEGGSAGRQPHGVFAFVCGDCGYEYGDTSMEKNSVKNKIFAETVRLLVYWDQKWLRALNPLC</sequence>
<evidence type="ECO:0000256" key="1">
    <source>
        <dbReference type="SAM" id="MobiDB-lite"/>
    </source>
</evidence>
<evidence type="ECO:0000313" key="2">
    <source>
        <dbReference type="EMBL" id="WFM84177.1"/>
    </source>
</evidence>
<keyword evidence="3" id="KW-1185">Reference proteome</keyword>
<dbReference type="Proteomes" id="UP001215216">
    <property type="component" value="Chromosome"/>
</dbReference>
<protein>
    <submittedName>
        <fullName evidence="2">Uncharacterized protein</fullName>
    </submittedName>
</protein>